<feature type="transmembrane region" description="Helical" evidence="1">
    <location>
        <begin position="40"/>
        <end position="58"/>
    </location>
</feature>
<protein>
    <submittedName>
        <fullName evidence="2">Uncharacterized protein</fullName>
    </submittedName>
</protein>
<keyword evidence="1" id="KW-0812">Transmembrane</keyword>
<keyword evidence="1" id="KW-0472">Membrane</keyword>
<keyword evidence="3" id="KW-1185">Reference proteome</keyword>
<evidence type="ECO:0000256" key="1">
    <source>
        <dbReference type="SAM" id="Phobius"/>
    </source>
</evidence>
<evidence type="ECO:0000313" key="3">
    <source>
        <dbReference type="Proteomes" id="UP001056384"/>
    </source>
</evidence>
<accession>A0A9Q9AU53</accession>
<dbReference type="EMBL" id="CP099423">
    <property type="protein sequence ID" value="USW54834.1"/>
    <property type="molecule type" value="Genomic_DNA"/>
</dbReference>
<dbReference type="AlphaFoldDB" id="A0A9Q9AU53"/>
<reference evidence="2" key="1">
    <citation type="submission" date="2022-06" db="EMBL/GenBank/DDBJ databases">
        <title>Complete genome sequences of two strains of the flax pathogen Septoria linicola.</title>
        <authorList>
            <person name="Lapalu N."/>
            <person name="Simon A."/>
            <person name="Demenou B."/>
            <person name="Paumier D."/>
            <person name="Guillot M.-P."/>
            <person name="Gout L."/>
            <person name="Valade R."/>
        </authorList>
    </citation>
    <scope>NUCLEOTIDE SEQUENCE</scope>
    <source>
        <strain evidence="2">SE15195</strain>
    </source>
</reference>
<organism evidence="2 3">
    <name type="scientific">Septoria linicola</name>
    <dbReference type="NCBI Taxonomy" id="215465"/>
    <lineage>
        <taxon>Eukaryota</taxon>
        <taxon>Fungi</taxon>
        <taxon>Dikarya</taxon>
        <taxon>Ascomycota</taxon>
        <taxon>Pezizomycotina</taxon>
        <taxon>Dothideomycetes</taxon>
        <taxon>Dothideomycetidae</taxon>
        <taxon>Mycosphaerellales</taxon>
        <taxon>Mycosphaerellaceae</taxon>
        <taxon>Septoria</taxon>
    </lineage>
</organism>
<dbReference type="Proteomes" id="UP001056384">
    <property type="component" value="Chromosome 6"/>
</dbReference>
<sequence>MTSLQDSLRKYVMPHMYHSEQGEKDGFIERTFWTRRVRVWLMRAAIAVLSLTFLWYIISAPSGSASFAPRPTRPSRPDLSISEGSQVNGMAGLVEFQKPKQKVMGLVFAGRREFVSILDCYLQRNLVRNGGWLDGVLWIINPKRAEDDEYLWNLTNSVPEYTAYTTREEENGTVRNYSPRYKYCEPDTIYIKIDDDVVFFEDRTVAAMVKRLVENPQYFGVSANIVNNPILSWVHYHKETYLPFFPEVTPAVDFSRDDAKYRDSLSDWRTSDLPLWKGPKRFQFTGLEAAPFKNHRWLPLPPNFPLEKTPAGALGAEGAAEYNAANIGMRSWAIAAQGHYSFLTHLQKSELYRYKMDLWHYRYNRLSINFFAFNSNDILKDPITGSDEAFLTVKLPLKLQRPVVLEGSGIAVHFGFQRQVGGHGNIKGSALNDTDLIHRYGMYAEEFICGKPWGSPMI</sequence>
<gene>
    <name evidence="2" type="ORF">Slin15195_G081530</name>
</gene>
<name>A0A9Q9AU53_9PEZI</name>
<keyword evidence="1" id="KW-1133">Transmembrane helix</keyword>
<proteinExistence type="predicted"/>
<evidence type="ECO:0000313" key="2">
    <source>
        <dbReference type="EMBL" id="USW54834.1"/>
    </source>
</evidence>